<dbReference type="AlphaFoldDB" id="X1KIV8"/>
<name>X1KIV8_9ZZZZ</name>
<dbReference type="InterPro" id="IPR018247">
    <property type="entry name" value="EF_Hand_1_Ca_BS"/>
</dbReference>
<dbReference type="NCBIfam" id="TIGR04275">
    <property type="entry name" value="beta_prop_Msarc"/>
    <property type="match status" value="5"/>
</dbReference>
<comment type="caution">
    <text evidence="2">The sequence shown here is derived from an EMBL/GenBank/DDBJ whole genome shotgun (WGS) entry which is preliminary data.</text>
</comment>
<organism evidence="2">
    <name type="scientific">marine sediment metagenome</name>
    <dbReference type="NCBI Taxonomy" id="412755"/>
    <lineage>
        <taxon>unclassified sequences</taxon>
        <taxon>metagenomes</taxon>
        <taxon>ecological metagenomes</taxon>
    </lineage>
</organism>
<dbReference type="SUPFAM" id="SSF82171">
    <property type="entry name" value="DPP6 N-terminal domain-like"/>
    <property type="match status" value="1"/>
</dbReference>
<evidence type="ECO:0000256" key="1">
    <source>
        <dbReference type="ARBA" id="ARBA00009820"/>
    </source>
</evidence>
<dbReference type="PANTHER" id="PTHR36842:SF1">
    <property type="entry name" value="PROTEIN TOLB"/>
    <property type="match status" value="1"/>
</dbReference>
<sequence length="281" mass="33243">LPEIEGDKIVWSDTRNGNGDIYIYDLSADKETQITDDPNNQGRPDIWGNNIVWQDSDVNGVHNIYLYNLPTQEKTRITNTVNNYEDYWWPKISQDKIVFEYHLGGFVGESDLYTYDLSTEEMTQMTNSPRSEIRPDIYGNKVVWEDSRNETDWDIYMYNISTGEETQITNNPNNQAFSSIFKDMIVWSDTRNGNWDIYMYDLKSKQERQITTDSSTQVHQSIYEDKIVWYDRRNGNNDIYMTIIPDFSTIKGDINKDGIVDFKDFAEFANDWLKEEEWYEQ</sequence>
<comment type="similarity">
    <text evidence="1">Belongs to the TolB family.</text>
</comment>
<accession>X1KIV8</accession>
<dbReference type="Gene3D" id="2.120.10.30">
    <property type="entry name" value="TolB, C-terminal domain"/>
    <property type="match status" value="3"/>
</dbReference>
<reference evidence="2" key="1">
    <citation type="journal article" date="2014" name="Front. Microbiol.">
        <title>High frequency of phylogenetically diverse reductive dehalogenase-homologous genes in deep subseafloor sedimentary metagenomes.</title>
        <authorList>
            <person name="Kawai M."/>
            <person name="Futagami T."/>
            <person name="Toyoda A."/>
            <person name="Takaki Y."/>
            <person name="Nishi S."/>
            <person name="Hori S."/>
            <person name="Arai W."/>
            <person name="Tsubouchi T."/>
            <person name="Morono Y."/>
            <person name="Uchiyama I."/>
            <person name="Ito T."/>
            <person name="Fujiyama A."/>
            <person name="Inagaki F."/>
            <person name="Takami H."/>
        </authorList>
    </citation>
    <scope>NUCLEOTIDE SEQUENCE</scope>
    <source>
        <strain evidence="2">Expedition CK06-06</strain>
    </source>
</reference>
<dbReference type="InterPro" id="IPR027618">
    <property type="entry name" value="Beta_prop_Msarc"/>
</dbReference>
<dbReference type="InterPro" id="IPR011659">
    <property type="entry name" value="WD40"/>
</dbReference>
<gene>
    <name evidence="2" type="ORF">S06H3_17361</name>
</gene>
<evidence type="ECO:0008006" key="3">
    <source>
        <dbReference type="Google" id="ProtNLM"/>
    </source>
</evidence>
<feature type="non-terminal residue" evidence="2">
    <location>
        <position position="1"/>
    </location>
</feature>
<dbReference type="Pfam" id="PF07676">
    <property type="entry name" value="PD40"/>
    <property type="match status" value="1"/>
</dbReference>
<dbReference type="PANTHER" id="PTHR36842">
    <property type="entry name" value="PROTEIN TOLB HOMOLOG"/>
    <property type="match status" value="1"/>
</dbReference>
<dbReference type="PROSITE" id="PS00018">
    <property type="entry name" value="EF_HAND_1"/>
    <property type="match status" value="1"/>
</dbReference>
<dbReference type="InterPro" id="IPR011042">
    <property type="entry name" value="6-blade_b-propeller_TolB-like"/>
</dbReference>
<dbReference type="SUPFAM" id="SSF69304">
    <property type="entry name" value="Tricorn protease N-terminal domain"/>
    <property type="match status" value="1"/>
</dbReference>
<dbReference type="EMBL" id="BARV01008669">
    <property type="protein sequence ID" value="GAI06633.1"/>
    <property type="molecule type" value="Genomic_DNA"/>
</dbReference>
<proteinExistence type="inferred from homology"/>
<evidence type="ECO:0000313" key="2">
    <source>
        <dbReference type="EMBL" id="GAI06633.1"/>
    </source>
</evidence>
<protein>
    <recommendedName>
        <fullName evidence="3">EF-hand domain-containing protein</fullName>
    </recommendedName>
</protein>